<dbReference type="EMBL" id="JASBRG010000007">
    <property type="protein sequence ID" value="MDI3322154.1"/>
    <property type="molecule type" value="Genomic_DNA"/>
</dbReference>
<feature type="signal peptide" evidence="2">
    <location>
        <begin position="1"/>
        <end position="20"/>
    </location>
</feature>
<feature type="compositionally biased region" description="Polar residues" evidence="1">
    <location>
        <begin position="83"/>
        <end position="94"/>
    </location>
</feature>
<feature type="region of interest" description="Disordered" evidence="1">
    <location>
        <begin position="83"/>
        <end position="110"/>
    </location>
</feature>
<keyword evidence="4" id="KW-1185">Reference proteome</keyword>
<evidence type="ECO:0000313" key="3">
    <source>
        <dbReference type="EMBL" id="MDI3322154.1"/>
    </source>
</evidence>
<reference evidence="3 4" key="1">
    <citation type="submission" date="2023-05" db="EMBL/GenBank/DDBJ databases">
        <title>Genome sequence of Pinibacter sp. MAH-24.</title>
        <authorList>
            <person name="Huq M.A."/>
        </authorList>
    </citation>
    <scope>NUCLEOTIDE SEQUENCE [LARGE SCALE GENOMIC DNA]</scope>
    <source>
        <strain evidence="3 4">MAH-24</strain>
    </source>
</reference>
<feature type="chain" id="PRO_5045920404" evidence="2">
    <location>
        <begin position="21"/>
        <end position="205"/>
    </location>
</feature>
<evidence type="ECO:0000256" key="2">
    <source>
        <dbReference type="SAM" id="SignalP"/>
    </source>
</evidence>
<keyword evidence="2" id="KW-0732">Signal</keyword>
<feature type="compositionally biased region" description="Basic residues" evidence="1">
    <location>
        <begin position="183"/>
        <end position="192"/>
    </location>
</feature>
<feature type="compositionally biased region" description="Basic and acidic residues" evidence="1">
    <location>
        <begin position="171"/>
        <end position="182"/>
    </location>
</feature>
<organism evidence="3 4">
    <name type="scientific">Pinibacter soli</name>
    <dbReference type="NCBI Taxonomy" id="3044211"/>
    <lineage>
        <taxon>Bacteria</taxon>
        <taxon>Pseudomonadati</taxon>
        <taxon>Bacteroidota</taxon>
        <taxon>Chitinophagia</taxon>
        <taxon>Chitinophagales</taxon>
        <taxon>Chitinophagaceae</taxon>
        <taxon>Pinibacter</taxon>
    </lineage>
</organism>
<evidence type="ECO:0000313" key="4">
    <source>
        <dbReference type="Proteomes" id="UP001226434"/>
    </source>
</evidence>
<protein>
    <submittedName>
        <fullName evidence="3">Uncharacterized protein</fullName>
    </submittedName>
</protein>
<evidence type="ECO:0000256" key="1">
    <source>
        <dbReference type="SAM" id="MobiDB-lite"/>
    </source>
</evidence>
<dbReference type="RefSeq" id="WP_282336273.1">
    <property type="nucleotide sequence ID" value="NZ_JASBRG010000007.1"/>
</dbReference>
<name>A0ABT6RJT3_9BACT</name>
<feature type="compositionally biased region" description="Basic and acidic residues" evidence="1">
    <location>
        <begin position="140"/>
        <end position="163"/>
    </location>
</feature>
<gene>
    <name evidence="3" type="ORF">QJ048_20360</name>
</gene>
<comment type="caution">
    <text evidence="3">The sequence shown here is derived from an EMBL/GenBank/DDBJ whole genome shotgun (WGS) entry which is preliminary data.</text>
</comment>
<feature type="region of interest" description="Disordered" evidence="1">
    <location>
        <begin position="140"/>
        <end position="205"/>
    </location>
</feature>
<dbReference type="Proteomes" id="UP001226434">
    <property type="component" value="Unassembled WGS sequence"/>
</dbReference>
<sequence length="205" mass="23663">MKKLFAIVALSIGFAVAASAQDSTAHKKDKVKSELNLTKEQQAQIKSMHAEYKQKFAALKADSSLTAEQRKQQYKALHQEQQNKMNTILTPEQQSKLKEMKKQKVAKTKQHIKELNLSQNQQTQWKSINKEYKDKMMALKNDKTLSDQQRKDQFKSLSQERRNKVTGILNDDQKAKLAEFKKDRHQHFRHHRSEVSDATGVSVTG</sequence>
<proteinExistence type="predicted"/>
<accession>A0ABT6RJT3</accession>